<dbReference type="PANTHER" id="PTHR30419:SF2">
    <property type="entry name" value="LYSR FAMILY TRANSCRIPTIONAL REGULATOR"/>
    <property type="match status" value="1"/>
</dbReference>
<dbReference type="Gene3D" id="3.40.190.290">
    <property type="match status" value="1"/>
</dbReference>
<dbReference type="OrthoDB" id="5297263at2"/>
<accession>A0A1H4AAC7</accession>
<gene>
    <name evidence="6" type="ORF">SAMN05444370_104142</name>
</gene>
<dbReference type="SUPFAM" id="SSF53850">
    <property type="entry name" value="Periplasmic binding protein-like II"/>
    <property type="match status" value="1"/>
</dbReference>
<dbReference type="EMBL" id="FNQM01000004">
    <property type="protein sequence ID" value="SEA32945.1"/>
    <property type="molecule type" value="Genomic_DNA"/>
</dbReference>
<dbReference type="PANTHER" id="PTHR30419">
    <property type="entry name" value="HTH-TYPE TRANSCRIPTIONAL REGULATOR YBHD"/>
    <property type="match status" value="1"/>
</dbReference>
<evidence type="ECO:0000256" key="3">
    <source>
        <dbReference type="ARBA" id="ARBA00023125"/>
    </source>
</evidence>
<evidence type="ECO:0000256" key="2">
    <source>
        <dbReference type="ARBA" id="ARBA00023015"/>
    </source>
</evidence>
<evidence type="ECO:0000256" key="1">
    <source>
        <dbReference type="ARBA" id="ARBA00009437"/>
    </source>
</evidence>
<dbReference type="RefSeq" id="WP_093252034.1">
    <property type="nucleotide sequence ID" value="NZ_FNQM01000004.1"/>
</dbReference>
<name>A0A1H4AAC7_9RHOB</name>
<keyword evidence="2" id="KW-0805">Transcription regulation</keyword>
<comment type="similarity">
    <text evidence="1">Belongs to the LysR transcriptional regulatory family.</text>
</comment>
<dbReference type="PROSITE" id="PS50931">
    <property type="entry name" value="HTH_LYSR"/>
    <property type="match status" value="1"/>
</dbReference>
<evidence type="ECO:0000259" key="5">
    <source>
        <dbReference type="PROSITE" id="PS50931"/>
    </source>
</evidence>
<dbReference type="GO" id="GO:0003677">
    <property type="term" value="F:DNA binding"/>
    <property type="evidence" value="ECO:0007669"/>
    <property type="project" value="UniProtKB-KW"/>
</dbReference>
<keyword evidence="4" id="KW-0804">Transcription</keyword>
<evidence type="ECO:0000313" key="7">
    <source>
        <dbReference type="Proteomes" id="UP000198703"/>
    </source>
</evidence>
<sequence length="307" mass="33077">MRHLLILRQIEAIARLGSIRKAADRLAITPSALNRRLMALEAELGEKLFERLPRGVRLNPAGELLLHAGRRQIAEMDRVRGQIADLSGVRRGHVAIACSQALAPYFLPEQMAVYAAEHPAVSFDVSVADHAEAEKALADFTADLAFIVGPVERVETQPALSVPQTLMAVMAADHPLAEKAREGRALRLRDCLEWPLALPQAPFGGRRLLERAAARLSRPLAPAFQSNSFEHLKAVAAQSRAITFQFSVGAPAAGETGLASAPLDRRDVPEGALVAAQLRGRTLPVAAARFLDQVLRALVARYGGEGG</sequence>
<dbReference type="GO" id="GO:0005829">
    <property type="term" value="C:cytosol"/>
    <property type="evidence" value="ECO:0007669"/>
    <property type="project" value="TreeGrafter"/>
</dbReference>
<protein>
    <submittedName>
        <fullName evidence="6">Transcriptional regulator, LysR family</fullName>
    </submittedName>
</protein>
<dbReference type="Pfam" id="PF00126">
    <property type="entry name" value="HTH_1"/>
    <property type="match status" value="1"/>
</dbReference>
<dbReference type="InterPro" id="IPR005119">
    <property type="entry name" value="LysR_subst-bd"/>
</dbReference>
<dbReference type="InterPro" id="IPR036390">
    <property type="entry name" value="WH_DNA-bd_sf"/>
</dbReference>
<keyword evidence="7" id="KW-1185">Reference proteome</keyword>
<evidence type="ECO:0000313" key="6">
    <source>
        <dbReference type="EMBL" id="SEA32945.1"/>
    </source>
</evidence>
<proteinExistence type="inferred from homology"/>
<dbReference type="InterPro" id="IPR050950">
    <property type="entry name" value="HTH-type_LysR_regulators"/>
</dbReference>
<dbReference type="Gene3D" id="1.10.10.10">
    <property type="entry name" value="Winged helix-like DNA-binding domain superfamily/Winged helix DNA-binding domain"/>
    <property type="match status" value="1"/>
</dbReference>
<dbReference type="InterPro" id="IPR000847">
    <property type="entry name" value="LysR_HTH_N"/>
</dbReference>
<evidence type="ECO:0000256" key="4">
    <source>
        <dbReference type="ARBA" id="ARBA00023163"/>
    </source>
</evidence>
<dbReference type="GO" id="GO:0003700">
    <property type="term" value="F:DNA-binding transcription factor activity"/>
    <property type="evidence" value="ECO:0007669"/>
    <property type="project" value="InterPro"/>
</dbReference>
<keyword evidence="3" id="KW-0238">DNA-binding</keyword>
<dbReference type="SUPFAM" id="SSF46785">
    <property type="entry name" value="Winged helix' DNA-binding domain"/>
    <property type="match status" value="1"/>
</dbReference>
<dbReference type="InterPro" id="IPR036388">
    <property type="entry name" value="WH-like_DNA-bd_sf"/>
</dbReference>
<dbReference type="Pfam" id="PF03466">
    <property type="entry name" value="LysR_substrate"/>
    <property type="match status" value="1"/>
</dbReference>
<dbReference type="Proteomes" id="UP000198703">
    <property type="component" value="Unassembled WGS sequence"/>
</dbReference>
<dbReference type="AlphaFoldDB" id="A0A1H4AAC7"/>
<reference evidence="6 7" key="1">
    <citation type="submission" date="2016-10" db="EMBL/GenBank/DDBJ databases">
        <authorList>
            <person name="de Groot N.N."/>
        </authorList>
    </citation>
    <scope>NUCLEOTIDE SEQUENCE [LARGE SCALE GENOMIC DNA]</scope>
    <source>
        <strain evidence="6 7">DSM 15345</strain>
    </source>
</reference>
<organism evidence="6 7">
    <name type="scientific">Rubrimonas cliftonensis</name>
    <dbReference type="NCBI Taxonomy" id="89524"/>
    <lineage>
        <taxon>Bacteria</taxon>
        <taxon>Pseudomonadati</taxon>
        <taxon>Pseudomonadota</taxon>
        <taxon>Alphaproteobacteria</taxon>
        <taxon>Rhodobacterales</taxon>
        <taxon>Paracoccaceae</taxon>
        <taxon>Rubrimonas</taxon>
    </lineage>
</organism>
<dbReference type="STRING" id="89524.SAMN05444370_104142"/>
<feature type="domain" description="HTH lysR-type" evidence="5">
    <location>
        <begin position="1"/>
        <end position="59"/>
    </location>
</feature>